<feature type="signal peptide" evidence="3">
    <location>
        <begin position="1"/>
        <end position="21"/>
    </location>
</feature>
<dbReference type="GO" id="GO:0030288">
    <property type="term" value="C:outer membrane-bounded periplasmic space"/>
    <property type="evidence" value="ECO:0007669"/>
    <property type="project" value="TreeGrafter"/>
</dbReference>
<evidence type="ECO:0000313" key="5">
    <source>
        <dbReference type="EMBL" id="PLR31273.1"/>
    </source>
</evidence>
<gene>
    <name evidence="5" type="ORF">CYR55_20905</name>
</gene>
<evidence type="ECO:0000313" key="6">
    <source>
        <dbReference type="Proteomes" id="UP000234240"/>
    </source>
</evidence>
<protein>
    <submittedName>
        <fullName evidence="5">LacI family transcriptional regulator</fullName>
    </submittedName>
</protein>
<dbReference type="PANTHER" id="PTHR30036">
    <property type="entry name" value="D-XYLOSE-BINDING PERIPLASMIC PROTEIN"/>
    <property type="match status" value="1"/>
</dbReference>
<dbReference type="Proteomes" id="UP000234240">
    <property type="component" value="Unassembled WGS sequence"/>
</dbReference>
<evidence type="ECO:0000259" key="4">
    <source>
        <dbReference type="Pfam" id="PF13407"/>
    </source>
</evidence>
<evidence type="ECO:0000256" key="1">
    <source>
        <dbReference type="ARBA" id="ARBA00004418"/>
    </source>
</evidence>
<dbReference type="GO" id="GO:0030246">
    <property type="term" value="F:carbohydrate binding"/>
    <property type="evidence" value="ECO:0007669"/>
    <property type="project" value="TreeGrafter"/>
</dbReference>
<dbReference type="InterPro" id="IPR028082">
    <property type="entry name" value="Peripla_BP_I"/>
</dbReference>
<accession>A0A2N5DVW4</accession>
<evidence type="ECO:0000256" key="2">
    <source>
        <dbReference type="ARBA" id="ARBA00007639"/>
    </source>
</evidence>
<comment type="similarity">
    <text evidence="2">Belongs to the bacterial solute-binding protein 2 family.</text>
</comment>
<keyword evidence="6" id="KW-1185">Reference proteome</keyword>
<dbReference type="AlphaFoldDB" id="A0A2N5DVW4"/>
<dbReference type="PANTHER" id="PTHR30036:SF7">
    <property type="entry name" value="ABC TRANSPORTER PERIPLASMIC-BINDING PROTEIN YPHF"/>
    <property type="match status" value="1"/>
</dbReference>
<proteinExistence type="inferred from homology"/>
<dbReference type="InterPro" id="IPR025997">
    <property type="entry name" value="SBP_2_dom"/>
</dbReference>
<sequence>MKKSVLACLFASALLSLSAQGAEKIRMGVVVKIGGIPWFNAMEAGIKSEAAKRGIDAWQVGPTAADPALQVRAIEDLIAQKVDVIGVVPNDAKVLEPVLKRAQAAGIKVIVHESPGQKFADWDFELVDAKDHGINHMKALAACMKEQGKYAVYVGSLTVPLHNLWADSAIDYQKAHYPNMQMVADKFGVAESLDDTMRTTNDLMAKYPDLKGVVAFGSQGPIGAGRAVMNRGKTNDICVIGPFSPGQGASLVNRGAIKGGFIWNPMVAGEVFVRVADMLEKGEKITNGMTIEGMGKVKVDEATHTILGNETESLDKANLPKLVKMGL</sequence>
<dbReference type="SUPFAM" id="SSF53822">
    <property type="entry name" value="Periplasmic binding protein-like I"/>
    <property type="match status" value="1"/>
</dbReference>
<keyword evidence="3" id="KW-0732">Signal</keyword>
<organism evidence="5 6">
    <name type="scientific">Chimaeribacter californicus</name>
    <dbReference type="NCBI Taxonomy" id="2060067"/>
    <lineage>
        <taxon>Bacteria</taxon>
        <taxon>Pseudomonadati</taxon>
        <taxon>Pseudomonadota</taxon>
        <taxon>Gammaproteobacteria</taxon>
        <taxon>Enterobacterales</taxon>
        <taxon>Yersiniaceae</taxon>
        <taxon>Chimaeribacter</taxon>
    </lineage>
</organism>
<comment type="subcellular location">
    <subcellularLocation>
        <location evidence="1">Periplasm</location>
    </subcellularLocation>
</comment>
<feature type="chain" id="PRO_5014924310" evidence="3">
    <location>
        <begin position="22"/>
        <end position="327"/>
    </location>
</feature>
<dbReference type="InterPro" id="IPR050555">
    <property type="entry name" value="Bact_Solute-Bind_Prot2"/>
</dbReference>
<dbReference type="EMBL" id="PJZF01000026">
    <property type="protein sequence ID" value="PLR31273.1"/>
    <property type="molecule type" value="Genomic_DNA"/>
</dbReference>
<dbReference type="GO" id="GO:0055085">
    <property type="term" value="P:transmembrane transport"/>
    <property type="evidence" value="ECO:0007669"/>
    <property type="project" value="UniProtKB-ARBA"/>
</dbReference>
<evidence type="ECO:0000256" key="3">
    <source>
        <dbReference type="SAM" id="SignalP"/>
    </source>
</evidence>
<comment type="caution">
    <text evidence="5">The sequence shown here is derived from an EMBL/GenBank/DDBJ whole genome shotgun (WGS) entry which is preliminary data.</text>
</comment>
<dbReference type="Pfam" id="PF13407">
    <property type="entry name" value="Peripla_BP_4"/>
    <property type="match status" value="1"/>
</dbReference>
<dbReference type="RefSeq" id="WP_101818275.1">
    <property type="nucleotide sequence ID" value="NZ_PJZF01000026.1"/>
</dbReference>
<feature type="domain" description="Periplasmic binding protein" evidence="4">
    <location>
        <begin position="28"/>
        <end position="284"/>
    </location>
</feature>
<name>A0A2N5DVW4_9GAMM</name>
<reference evidence="5 6" key="1">
    <citation type="submission" date="2017-12" db="EMBL/GenBank/DDBJ databases">
        <title>Characterization of six clinical isolates of Enterochimera gen. nov., a novel genus of the Yersiniaciae family and the three species Enterochimera arupensis sp. nov., Enterochimera coloradensis sp. nov, and Enterochimera californica sp. nov.</title>
        <authorList>
            <person name="Rossi A."/>
            <person name="Fisher M."/>
        </authorList>
    </citation>
    <scope>NUCLEOTIDE SEQUENCE [LARGE SCALE GENOMIC DNA]</scope>
    <source>
        <strain evidence="6">2015-Iso6</strain>
    </source>
</reference>
<dbReference type="OrthoDB" id="9781890at2"/>
<dbReference type="Gene3D" id="3.40.50.2300">
    <property type="match status" value="2"/>
</dbReference>